<evidence type="ECO:0000256" key="9">
    <source>
        <dbReference type="ARBA" id="ARBA00023136"/>
    </source>
</evidence>
<dbReference type="PANTHER" id="PTHR32285:SF206">
    <property type="entry name" value="PROTEIN TRICHOME BIREFRINGENCE-LIKE 37"/>
    <property type="match status" value="1"/>
</dbReference>
<dbReference type="Pfam" id="PF14416">
    <property type="entry name" value="PMR5N"/>
    <property type="match status" value="1"/>
</dbReference>
<dbReference type="InterPro" id="IPR026057">
    <property type="entry name" value="TBL_C"/>
</dbReference>
<sequence>MDEQEKICESVVGIDGGNFLEFNCKDNEKSPNFVTNLVKYSLLVGAEKVLIGRKSQEAFSCSSLSSWTDEETAREKRRNKGKSVLQDDKLSCGTSRNSAIESSKEHFNKFYFTAFLAVTMLKLFDFQMNLMVKLFTFPIFLMNFWIMALTLPFQTLTFAKENLKKQLMNLSTKSWLTLMSFVFSQIKAQKSMLKLTVRFCWALFWAAYVCFLLVSLLVMGFVISGLTMRRLLEEPIETTKALNFDYTKTSPVAFVSLAASGLSTPLISKPKIEDRPIPYNHKLQLTVSLTMPESEYNRKLGIFQRNGRPDKDYLKYRWKPHGCSLTRFDGGALLRKFKGKSIMFVGDSLSRNQWQSLVCLLYTSQPKANYNATRVGDVSIFTFLEFGVQVMLDRSVYLVDVVMEKKGRILKLDSIEGGKLWKGIDMLIFNTWHWWNRRGITQPWDYIRIGSKYYKDMNRMVAFEKALLTWAKWIDTNIDPSKQLVFFQGVSPSHYNGTDWSQPGLRSCSGQSQPLSGSTYPAGLPPALAVQKNSTSAVVLLKHFSHSRGSSKSSSCDFFQGSWIYDDSYPLYNSSICSFIEGQFNCQGNGRSDKLYLKYKWKPTACELPKFDGLDFLRRVKGKKIMFIGDSLSLNQWQSLTCMLHATLPQLNFTIKRTGDVSNFVFQDYNVSLILSRNAFLVDLVKEKIGRVLKLDSIQNGDAWKGFDVLIFNTWHWWLHKGSQQSWDFIQKGDQIYTDMDRLVAFKEGLKTWSNWVESNIDPTKTKVFFQGISPTHYNGQEWNASKASSNCNGETQPISGSMYPGGPMAAATAVKEVISNMSKPVTLIDITLLSQLRKDGHPSIYGINNNVTKTKNGNDCSHWCLAGVPDTWNQLFYALLVEQDY</sequence>
<evidence type="ECO:0000256" key="10">
    <source>
        <dbReference type="SAM" id="Phobius"/>
    </source>
</evidence>
<evidence type="ECO:0000256" key="5">
    <source>
        <dbReference type="ARBA" id="ARBA00022824"/>
    </source>
</evidence>
<accession>A0A9Q1LAC0</accession>
<evidence type="ECO:0000313" key="13">
    <source>
        <dbReference type="EMBL" id="KAJ8532305.1"/>
    </source>
</evidence>
<evidence type="ECO:0000256" key="7">
    <source>
        <dbReference type="ARBA" id="ARBA00022989"/>
    </source>
</evidence>
<keyword evidence="6" id="KW-0735">Signal-anchor</keyword>
<feature type="domain" description="Trichome birefringence-like N-terminal" evidence="12">
    <location>
        <begin position="555"/>
        <end position="607"/>
    </location>
</feature>
<dbReference type="GO" id="GO:0005789">
    <property type="term" value="C:endoplasmic reticulum membrane"/>
    <property type="evidence" value="ECO:0007669"/>
    <property type="project" value="UniProtKB-SubCell"/>
</dbReference>
<reference evidence="14" key="1">
    <citation type="journal article" date="2023" name="Proc. Natl. Acad. Sci. U.S.A.">
        <title>Genomic and structural basis for evolution of tropane alkaloid biosynthesis.</title>
        <authorList>
            <person name="Wanga Y.-J."/>
            <person name="Taina T."/>
            <person name="Yua J.-Y."/>
            <person name="Lia J."/>
            <person name="Xua B."/>
            <person name="Chenc J."/>
            <person name="D'Auriad J.C."/>
            <person name="Huanga J.-P."/>
            <person name="Huanga S.-X."/>
        </authorList>
    </citation>
    <scope>NUCLEOTIDE SEQUENCE [LARGE SCALE GENOMIC DNA]</scope>
    <source>
        <strain evidence="14">cv. KIB-2019</strain>
    </source>
</reference>
<feature type="domain" description="Trichome birefringence-like C-terminal" evidence="11">
    <location>
        <begin position="325"/>
        <end position="533"/>
    </location>
</feature>
<dbReference type="InterPro" id="IPR009617">
    <property type="entry name" value="Seipin"/>
</dbReference>
<dbReference type="OrthoDB" id="630188at2759"/>
<evidence type="ECO:0000256" key="3">
    <source>
        <dbReference type="ARBA" id="ARBA00007727"/>
    </source>
</evidence>
<dbReference type="AlphaFoldDB" id="A0A9Q1LAC0"/>
<evidence type="ECO:0000259" key="12">
    <source>
        <dbReference type="Pfam" id="PF14416"/>
    </source>
</evidence>
<dbReference type="Pfam" id="PF06775">
    <property type="entry name" value="Seipin"/>
    <property type="match status" value="1"/>
</dbReference>
<keyword evidence="7 10" id="KW-1133">Transmembrane helix</keyword>
<comment type="subcellular location">
    <subcellularLocation>
        <location evidence="2">Endoplasmic reticulum membrane</location>
        <topology evidence="2">Multi-pass membrane protein</topology>
    </subcellularLocation>
    <subcellularLocation>
        <location evidence="1">Membrane</location>
        <topology evidence="1">Single-pass membrane protein</topology>
    </subcellularLocation>
</comment>
<dbReference type="GO" id="GO:0140042">
    <property type="term" value="P:lipid droplet formation"/>
    <property type="evidence" value="ECO:0007669"/>
    <property type="project" value="UniProtKB-ARBA"/>
</dbReference>
<proteinExistence type="inferred from homology"/>
<comment type="similarity">
    <text evidence="3">Belongs to the PC-esterase family. TBL subfamily.</text>
</comment>
<dbReference type="GO" id="GO:0016413">
    <property type="term" value="F:O-acetyltransferase activity"/>
    <property type="evidence" value="ECO:0007669"/>
    <property type="project" value="InterPro"/>
</dbReference>
<dbReference type="EMBL" id="JAJAGQ010000020">
    <property type="protein sequence ID" value="KAJ8532305.1"/>
    <property type="molecule type" value="Genomic_DNA"/>
</dbReference>
<feature type="transmembrane region" description="Helical" evidence="10">
    <location>
        <begin position="134"/>
        <end position="159"/>
    </location>
</feature>
<feature type="domain" description="Trichome birefringence-like C-terminal" evidence="11">
    <location>
        <begin position="608"/>
        <end position="879"/>
    </location>
</feature>
<dbReference type="InterPro" id="IPR029962">
    <property type="entry name" value="TBL"/>
</dbReference>
<keyword evidence="9 10" id="KW-0472">Membrane</keyword>
<comment type="caution">
    <text evidence="13">The sequence shown here is derived from an EMBL/GenBank/DDBJ whole genome shotgun (WGS) entry which is preliminary data.</text>
</comment>
<evidence type="ECO:0000313" key="14">
    <source>
        <dbReference type="Proteomes" id="UP001152561"/>
    </source>
</evidence>
<feature type="transmembrane region" description="Helical" evidence="10">
    <location>
        <begin position="110"/>
        <end position="128"/>
    </location>
</feature>
<keyword evidence="8" id="KW-0443">Lipid metabolism</keyword>
<protein>
    <recommendedName>
        <fullName evidence="15">Trichome birefringence-like N-terminal domain-containing protein</fullName>
    </recommendedName>
</protein>
<evidence type="ECO:0000256" key="1">
    <source>
        <dbReference type="ARBA" id="ARBA00004167"/>
    </source>
</evidence>
<dbReference type="Pfam" id="PF13839">
    <property type="entry name" value="PC-Esterase"/>
    <property type="match status" value="2"/>
</dbReference>
<evidence type="ECO:0000256" key="4">
    <source>
        <dbReference type="ARBA" id="ARBA00022692"/>
    </source>
</evidence>
<dbReference type="PANTHER" id="PTHR32285">
    <property type="entry name" value="PROTEIN TRICHOME BIREFRINGENCE-LIKE 9-RELATED"/>
    <property type="match status" value="1"/>
</dbReference>
<organism evidence="13 14">
    <name type="scientific">Anisodus acutangulus</name>
    <dbReference type="NCBI Taxonomy" id="402998"/>
    <lineage>
        <taxon>Eukaryota</taxon>
        <taxon>Viridiplantae</taxon>
        <taxon>Streptophyta</taxon>
        <taxon>Embryophyta</taxon>
        <taxon>Tracheophyta</taxon>
        <taxon>Spermatophyta</taxon>
        <taxon>Magnoliopsida</taxon>
        <taxon>eudicotyledons</taxon>
        <taxon>Gunneridae</taxon>
        <taxon>Pentapetalae</taxon>
        <taxon>asterids</taxon>
        <taxon>lamiids</taxon>
        <taxon>Solanales</taxon>
        <taxon>Solanaceae</taxon>
        <taxon>Solanoideae</taxon>
        <taxon>Hyoscyameae</taxon>
        <taxon>Anisodus</taxon>
    </lineage>
</organism>
<gene>
    <name evidence="13" type="ORF">K7X08_012228</name>
</gene>
<dbReference type="CDD" id="cd23995">
    <property type="entry name" value="Seipin_BSCL2_like"/>
    <property type="match status" value="1"/>
</dbReference>
<keyword evidence="4 10" id="KW-0812">Transmembrane</keyword>
<evidence type="ECO:0000256" key="2">
    <source>
        <dbReference type="ARBA" id="ARBA00004477"/>
    </source>
</evidence>
<evidence type="ECO:0008006" key="15">
    <source>
        <dbReference type="Google" id="ProtNLM"/>
    </source>
</evidence>
<feature type="transmembrane region" description="Helical" evidence="10">
    <location>
        <begin position="199"/>
        <end position="223"/>
    </location>
</feature>
<dbReference type="Proteomes" id="UP001152561">
    <property type="component" value="Unassembled WGS sequence"/>
</dbReference>
<evidence type="ECO:0000259" key="11">
    <source>
        <dbReference type="Pfam" id="PF13839"/>
    </source>
</evidence>
<keyword evidence="14" id="KW-1185">Reference proteome</keyword>
<dbReference type="InterPro" id="IPR025846">
    <property type="entry name" value="TBL_N"/>
</dbReference>
<dbReference type="GO" id="GO:0005794">
    <property type="term" value="C:Golgi apparatus"/>
    <property type="evidence" value="ECO:0007669"/>
    <property type="project" value="TreeGrafter"/>
</dbReference>
<dbReference type="GO" id="GO:0006629">
    <property type="term" value="P:lipid metabolic process"/>
    <property type="evidence" value="ECO:0007669"/>
    <property type="project" value="UniProtKB-KW"/>
</dbReference>
<evidence type="ECO:0000256" key="8">
    <source>
        <dbReference type="ARBA" id="ARBA00023098"/>
    </source>
</evidence>
<evidence type="ECO:0000256" key="6">
    <source>
        <dbReference type="ARBA" id="ARBA00022968"/>
    </source>
</evidence>
<keyword evidence="5" id="KW-0256">Endoplasmic reticulum</keyword>
<name>A0A9Q1LAC0_9SOLA</name>